<evidence type="ECO:0000313" key="3">
    <source>
        <dbReference type="Proteomes" id="UP000641932"/>
    </source>
</evidence>
<organism evidence="2 3">
    <name type="scientific">Wenjunlia tyrosinilytica</name>
    <dbReference type="NCBI Taxonomy" id="1544741"/>
    <lineage>
        <taxon>Bacteria</taxon>
        <taxon>Bacillati</taxon>
        <taxon>Actinomycetota</taxon>
        <taxon>Actinomycetes</taxon>
        <taxon>Kitasatosporales</taxon>
        <taxon>Streptomycetaceae</taxon>
        <taxon>Wenjunlia</taxon>
    </lineage>
</organism>
<dbReference type="PROSITE" id="PS50011">
    <property type="entry name" value="PROTEIN_KINASE_DOM"/>
    <property type="match status" value="1"/>
</dbReference>
<accession>A0A917ZXE1</accession>
<protein>
    <recommendedName>
        <fullName evidence="1">Protein kinase domain-containing protein</fullName>
    </recommendedName>
</protein>
<dbReference type="Proteomes" id="UP000641932">
    <property type="component" value="Unassembled WGS sequence"/>
</dbReference>
<comment type="caution">
    <text evidence="2">The sequence shown here is derived from an EMBL/GenBank/DDBJ whole genome shotgun (WGS) entry which is preliminary data.</text>
</comment>
<dbReference type="GO" id="GO:0005524">
    <property type="term" value="F:ATP binding"/>
    <property type="evidence" value="ECO:0007669"/>
    <property type="project" value="InterPro"/>
</dbReference>
<dbReference type="InterPro" id="IPR000719">
    <property type="entry name" value="Prot_kinase_dom"/>
</dbReference>
<dbReference type="SUPFAM" id="SSF56112">
    <property type="entry name" value="Protein kinase-like (PK-like)"/>
    <property type="match status" value="1"/>
</dbReference>
<dbReference type="RefSeq" id="WP_229698834.1">
    <property type="nucleotide sequence ID" value="NZ_BMMS01000031.1"/>
</dbReference>
<keyword evidence="3" id="KW-1185">Reference proteome</keyword>
<dbReference type="Gene3D" id="1.10.510.10">
    <property type="entry name" value="Transferase(Phosphotransferase) domain 1"/>
    <property type="match status" value="1"/>
</dbReference>
<dbReference type="AlphaFoldDB" id="A0A917ZXE1"/>
<reference evidence="2" key="2">
    <citation type="submission" date="2020-09" db="EMBL/GenBank/DDBJ databases">
        <authorList>
            <person name="Sun Q."/>
            <person name="Zhou Y."/>
        </authorList>
    </citation>
    <scope>NUCLEOTIDE SEQUENCE</scope>
    <source>
        <strain evidence="2">CGMCC 4.7201</strain>
    </source>
</reference>
<reference evidence="2" key="1">
    <citation type="journal article" date="2014" name="Int. J. Syst. Evol. Microbiol.">
        <title>Complete genome sequence of Corynebacterium casei LMG S-19264T (=DSM 44701T), isolated from a smear-ripened cheese.</title>
        <authorList>
            <consortium name="US DOE Joint Genome Institute (JGI-PGF)"/>
            <person name="Walter F."/>
            <person name="Albersmeier A."/>
            <person name="Kalinowski J."/>
            <person name="Ruckert C."/>
        </authorList>
    </citation>
    <scope>NUCLEOTIDE SEQUENCE</scope>
    <source>
        <strain evidence="2">CGMCC 4.7201</strain>
    </source>
</reference>
<gene>
    <name evidence="2" type="ORF">GCM10012280_57420</name>
</gene>
<evidence type="ECO:0000259" key="1">
    <source>
        <dbReference type="PROSITE" id="PS50011"/>
    </source>
</evidence>
<name>A0A917ZXE1_9ACTN</name>
<dbReference type="EMBL" id="BMMS01000031">
    <property type="protein sequence ID" value="GGO96893.1"/>
    <property type="molecule type" value="Genomic_DNA"/>
</dbReference>
<evidence type="ECO:0000313" key="2">
    <source>
        <dbReference type="EMBL" id="GGO96893.1"/>
    </source>
</evidence>
<proteinExistence type="predicted"/>
<sequence>MNPVTLDDALALLEAAATPGDLFPGGGATAARRYHRLARLLHPDAVPDHRKDEAQAAFRALTTLWERRKAPTLTTSTRTYTLGPVHVGGDLAVLREAGDGILLKIPRQSRDNDLMEREARALTRLDRRGDPRHRAYAPRLLEAFRHRESGAGAERRVNALERLRGFRTLTEVRSAHPEGLDPRDAAWMWRRLLVALGWAHRAGVVHGAVLPDHVLVHPHHHGLALVDWCYSVEAGGEQTIPALVERYRDWYPHEVTGRRPATAATDIHLASKCLEHLMGPLAPRPLRSFLRGCTLPAQARRPQDAWKLLAELDDLLERLYGPRTFRPFTTR</sequence>
<dbReference type="InterPro" id="IPR011009">
    <property type="entry name" value="Kinase-like_dom_sf"/>
</dbReference>
<dbReference type="GO" id="GO:0004672">
    <property type="term" value="F:protein kinase activity"/>
    <property type="evidence" value="ECO:0007669"/>
    <property type="project" value="InterPro"/>
</dbReference>
<feature type="domain" description="Protein kinase" evidence="1">
    <location>
        <begin position="76"/>
        <end position="331"/>
    </location>
</feature>